<name>A0A918UVJ1_9CAUL</name>
<dbReference type="Pfam" id="PF07715">
    <property type="entry name" value="Plug"/>
    <property type="match status" value="1"/>
</dbReference>
<feature type="chain" id="PRO_5037917882" evidence="10">
    <location>
        <begin position="39"/>
        <end position="806"/>
    </location>
</feature>
<evidence type="ECO:0000256" key="5">
    <source>
        <dbReference type="ARBA" id="ARBA00023077"/>
    </source>
</evidence>
<keyword evidence="4 8" id="KW-0812">Transmembrane</keyword>
<dbReference type="PROSITE" id="PS52016">
    <property type="entry name" value="TONB_DEPENDENT_REC_3"/>
    <property type="match status" value="1"/>
</dbReference>
<comment type="subcellular location">
    <subcellularLocation>
        <location evidence="1 8">Cell outer membrane</location>
        <topology evidence="1 8">Multi-pass membrane protein</topology>
    </subcellularLocation>
</comment>
<evidence type="ECO:0000256" key="2">
    <source>
        <dbReference type="ARBA" id="ARBA00022448"/>
    </source>
</evidence>
<dbReference type="SUPFAM" id="SSF56935">
    <property type="entry name" value="Porins"/>
    <property type="match status" value="1"/>
</dbReference>
<organism evidence="13 14">
    <name type="scientific">Asticcacaulis endophyticus</name>
    <dbReference type="NCBI Taxonomy" id="1395890"/>
    <lineage>
        <taxon>Bacteria</taxon>
        <taxon>Pseudomonadati</taxon>
        <taxon>Pseudomonadota</taxon>
        <taxon>Alphaproteobacteria</taxon>
        <taxon>Caulobacterales</taxon>
        <taxon>Caulobacteraceae</taxon>
        <taxon>Asticcacaulis</taxon>
    </lineage>
</organism>
<dbReference type="Proteomes" id="UP000662572">
    <property type="component" value="Unassembled WGS sequence"/>
</dbReference>
<keyword evidence="6 8" id="KW-0472">Membrane</keyword>
<evidence type="ECO:0000259" key="11">
    <source>
        <dbReference type="Pfam" id="PF00593"/>
    </source>
</evidence>
<dbReference type="Gene3D" id="2.170.130.10">
    <property type="entry name" value="TonB-dependent receptor, plug domain"/>
    <property type="match status" value="1"/>
</dbReference>
<sequence length="806" mass="87184">MHFRPAFNLRNVRTSVSFWSVSAAIVTGMIAPAAVAQAPVEDAVQEVIVTGTREKGRTKYDSLTPVDVISAKAVQDGASSELADNLAQVIPSLQVLKLPSSDGLQFIRPARLRGLGSDQTLVLINGKRFHRSAFLGQRGAQGADLNKISSLGIGRVEVLRDGASAQYGSDAIAGVINIQLDQRPGVAAYVQRSQYFEGDGETTRAGIKAGKTFDGGFVTAALEWADAAMTSRSHQRADALAYEAANPGVDLPDPVQHWGAPDTKNYNFTFNGALETGFGELYAFGTAAKGEGINDINWRIPSATSNASVYKPVLSFPGWDLKSVYPLGFTPREEAKYQDYQAVAGLRGGGEVFTWDLSASIGENETEFYLYNTINASMGPDSPFDFFLGTQTQAEVNLNADGVYRLDVGLSEPLNIAFGAERREETYTIGAGDAASYAVGAGAKDGLAVGSNGFPGFSDVQAGEWSQESYGAYVDVEGKVTPDWTWAAAVRYEDFDSFGDTTNTKLSTRYDFSPKFAARGSVSTGFRAPTPGQINSLSVSQGLDTVTLQVFTNGRLSPLNPIAVSKGAKPLEPEESDNLTMGFVWRTDMGLSGTIDLYQIDVNNRLGQSSSITLTQAEKNALVAQGYPAAASFTSVYWYTNDYDTRTKGIDVVTSYARTIWDGQLNLTLAYNTNKTLITGGSLTANPTTKRNFEEGLPRNNASFTGNFRKGPFEYQVRVRHYGSWTDSTGNSTGDIFQTFGVMNFVDASVLYDINTNLSLKVSVENLFDDYPEKALFQASRGIEYSRNAPYDTYGAQAYVRLNAKF</sequence>
<evidence type="ECO:0000256" key="9">
    <source>
        <dbReference type="RuleBase" id="RU003357"/>
    </source>
</evidence>
<keyword evidence="3 8" id="KW-1134">Transmembrane beta strand</keyword>
<comment type="caution">
    <text evidence="13">The sequence shown here is derived from an EMBL/GenBank/DDBJ whole genome shotgun (WGS) entry which is preliminary data.</text>
</comment>
<dbReference type="InterPro" id="IPR039426">
    <property type="entry name" value="TonB-dep_rcpt-like"/>
</dbReference>
<evidence type="ECO:0000256" key="4">
    <source>
        <dbReference type="ARBA" id="ARBA00022692"/>
    </source>
</evidence>
<feature type="signal peptide" evidence="10">
    <location>
        <begin position="1"/>
        <end position="38"/>
    </location>
</feature>
<feature type="domain" description="TonB-dependent receptor-like beta-barrel" evidence="11">
    <location>
        <begin position="329"/>
        <end position="767"/>
    </location>
</feature>
<evidence type="ECO:0000259" key="12">
    <source>
        <dbReference type="Pfam" id="PF07715"/>
    </source>
</evidence>
<dbReference type="InterPro" id="IPR012910">
    <property type="entry name" value="Plug_dom"/>
</dbReference>
<feature type="domain" description="TonB-dependent receptor plug" evidence="12">
    <location>
        <begin position="59"/>
        <end position="175"/>
    </location>
</feature>
<gene>
    <name evidence="13" type="primary">bfeA</name>
    <name evidence="13" type="ORF">GCM10011273_26540</name>
</gene>
<dbReference type="GO" id="GO:0009279">
    <property type="term" value="C:cell outer membrane"/>
    <property type="evidence" value="ECO:0007669"/>
    <property type="project" value="UniProtKB-SubCell"/>
</dbReference>
<evidence type="ECO:0000313" key="14">
    <source>
        <dbReference type="Proteomes" id="UP000662572"/>
    </source>
</evidence>
<dbReference type="InterPro" id="IPR036942">
    <property type="entry name" value="Beta-barrel_TonB_sf"/>
</dbReference>
<dbReference type="Gene3D" id="2.40.170.20">
    <property type="entry name" value="TonB-dependent receptor, beta-barrel domain"/>
    <property type="match status" value="1"/>
</dbReference>
<keyword evidence="10" id="KW-0732">Signal</keyword>
<accession>A0A918UVJ1</accession>
<dbReference type="CDD" id="cd01347">
    <property type="entry name" value="ligand_gated_channel"/>
    <property type="match status" value="1"/>
</dbReference>
<comment type="similarity">
    <text evidence="8 9">Belongs to the TonB-dependent receptor family.</text>
</comment>
<evidence type="ECO:0000313" key="13">
    <source>
        <dbReference type="EMBL" id="GGZ38616.1"/>
    </source>
</evidence>
<evidence type="ECO:0000256" key="7">
    <source>
        <dbReference type="ARBA" id="ARBA00023237"/>
    </source>
</evidence>
<proteinExistence type="inferred from homology"/>
<reference evidence="13" key="1">
    <citation type="journal article" date="2014" name="Int. J. Syst. Evol. Microbiol.">
        <title>Complete genome sequence of Corynebacterium casei LMG S-19264T (=DSM 44701T), isolated from a smear-ripened cheese.</title>
        <authorList>
            <consortium name="US DOE Joint Genome Institute (JGI-PGF)"/>
            <person name="Walter F."/>
            <person name="Albersmeier A."/>
            <person name="Kalinowski J."/>
            <person name="Ruckert C."/>
        </authorList>
    </citation>
    <scope>NUCLEOTIDE SEQUENCE</scope>
    <source>
        <strain evidence="13">KCTC 32296</strain>
    </source>
</reference>
<keyword evidence="5 9" id="KW-0798">TonB box</keyword>
<dbReference type="Pfam" id="PF00593">
    <property type="entry name" value="TonB_dep_Rec_b-barrel"/>
    <property type="match status" value="1"/>
</dbReference>
<keyword evidence="7 8" id="KW-0998">Cell outer membrane</keyword>
<dbReference type="InterPro" id="IPR000531">
    <property type="entry name" value="Beta-barrel_TonB"/>
</dbReference>
<evidence type="ECO:0000256" key="3">
    <source>
        <dbReference type="ARBA" id="ARBA00022452"/>
    </source>
</evidence>
<dbReference type="EMBL" id="BMZB01000003">
    <property type="protein sequence ID" value="GGZ38616.1"/>
    <property type="molecule type" value="Genomic_DNA"/>
</dbReference>
<evidence type="ECO:0000256" key="6">
    <source>
        <dbReference type="ARBA" id="ARBA00023136"/>
    </source>
</evidence>
<evidence type="ECO:0000256" key="8">
    <source>
        <dbReference type="PROSITE-ProRule" id="PRU01360"/>
    </source>
</evidence>
<dbReference type="InterPro" id="IPR037066">
    <property type="entry name" value="Plug_dom_sf"/>
</dbReference>
<reference evidence="13" key="2">
    <citation type="submission" date="2020-09" db="EMBL/GenBank/DDBJ databases">
        <authorList>
            <person name="Sun Q."/>
            <person name="Kim S."/>
        </authorList>
    </citation>
    <scope>NUCLEOTIDE SEQUENCE</scope>
    <source>
        <strain evidence="13">KCTC 32296</strain>
    </source>
</reference>
<keyword evidence="14" id="KW-1185">Reference proteome</keyword>
<keyword evidence="2 8" id="KW-0813">Transport</keyword>
<dbReference type="PANTHER" id="PTHR47234:SF3">
    <property type="entry name" value="SECRETIN_TONB SHORT N-TERMINAL DOMAIN-CONTAINING PROTEIN"/>
    <property type="match status" value="1"/>
</dbReference>
<evidence type="ECO:0000256" key="10">
    <source>
        <dbReference type="SAM" id="SignalP"/>
    </source>
</evidence>
<dbReference type="PANTHER" id="PTHR47234">
    <property type="match status" value="1"/>
</dbReference>
<evidence type="ECO:0000256" key="1">
    <source>
        <dbReference type="ARBA" id="ARBA00004571"/>
    </source>
</evidence>
<dbReference type="AlphaFoldDB" id="A0A918UVJ1"/>
<protein>
    <submittedName>
        <fullName evidence="13">Ligand-gated channel</fullName>
    </submittedName>
</protein>